<dbReference type="PROSITE" id="PS51257">
    <property type="entry name" value="PROKAR_LIPOPROTEIN"/>
    <property type="match status" value="1"/>
</dbReference>
<dbReference type="AlphaFoldDB" id="A0A3L9YGI2"/>
<dbReference type="OrthoDB" id="1185352at2"/>
<sequence>MIRYCLILIIILFISCNKEEGTAQETPPQPSMYFPPLSGNVWETTTPESLNWNISEADTLYDYLETRGTRAFIILKDGKIVIEKYWGNDIQNTSPFTQDSNWYWASAGKTLTALLVGIAQEEGILNINNKTSDYLGLNWTSLPSEKEELILIKHQLTMTTGLNYDVASLDCTDSSCLEYGTDAGQQWYYHNAPYTLLEQVVSNASGMTYNNFTDEKVENKIGMSGSWVTLGYNNVYWSTPRDAARYGLLLLNNGVWDETTVLADTSYVDAMTNSSQALNPSYGYLTWLNGKSSIRLPGFNLSFNTSLSLNAPSDMYAAMGKNGQFINVVPSENMVVIRMGEAPDNDLVPIEFHDEMWGLINNLTN</sequence>
<dbReference type="EMBL" id="REFC01000013">
    <property type="protein sequence ID" value="RMA58550.1"/>
    <property type="molecule type" value="Genomic_DNA"/>
</dbReference>
<dbReference type="PANTHER" id="PTHR43283">
    <property type="entry name" value="BETA-LACTAMASE-RELATED"/>
    <property type="match status" value="1"/>
</dbReference>
<dbReference type="SUPFAM" id="SSF56601">
    <property type="entry name" value="beta-lactamase/transpeptidase-like"/>
    <property type="match status" value="1"/>
</dbReference>
<dbReference type="InterPro" id="IPR012338">
    <property type="entry name" value="Beta-lactam/transpept-like"/>
</dbReference>
<dbReference type="InterPro" id="IPR050789">
    <property type="entry name" value="Diverse_Enzym_Activities"/>
</dbReference>
<evidence type="ECO:0000313" key="2">
    <source>
        <dbReference type="EMBL" id="RMA58550.1"/>
    </source>
</evidence>
<dbReference type="InterPro" id="IPR001466">
    <property type="entry name" value="Beta-lactam-related"/>
</dbReference>
<name>A0A3L9YGI2_9FLAO</name>
<dbReference type="PANTHER" id="PTHR43283:SF7">
    <property type="entry name" value="BETA-LACTAMASE-RELATED DOMAIN-CONTAINING PROTEIN"/>
    <property type="match status" value="1"/>
</dbReference>
<keyword evidence="3" id="KW-1185">Reference proteome</keyword>
<dbReference type="Pfam" id="PF00144">
    <property type="entry name" value="Beta-lactamase"/>
    <property type="match status" value="1"/>
</dbReference>
<organism evidence="2 3">
    <name type="scientific">Ulvibacter antarcticus</name>
    <dbReference type="NCBI Taxonomy" id="442714"/>
    <lineage>
        <taxon>Bacteria</taxon>
        <taxon>Pseudomonadati</taxon>
        <taxon>Bacteroidota</taxon>
        <taxon>Flavobacteriia</taxon>
        <taxon>Flavobacteriales</taxon>
        <taxon>Flavobacteriaceae</taxon>
        <taxon>Ulvibacter</taxon>
    </lineage>
</organism>
<dbReference type="RefSeq" id="WP_121907501.1">
    <property type="nucleotide sequence ID" value="NZ_REFC01000013.1"/>
</dbReference>
<evidence type="ECO:0000259" key="1">
    <source>
        <dbReference type="Pfam" id="PF00144"/>
    </source>
</evidence>
<evidence type="ECO:0000313" key="3">
    <source>
        <dbReference type="Proteomes" id="UP000271339"/>
    </source>
</evidence>
<reference evidence="2 3" key="1">
    <citation type="submission" date="2018-10" db="EMBL/GenBank/DDBJ databases">
        <title>Genomic Encyclopedia of Archaeal and Bacterial Type Strains, Phase II (KMG-II): from individual species to whole genera.</title>
        <authorList>
            <person name="Goeker M."/>
        </authorList>
    </citation>
    <scope>NUCLEOTIDE SEQUENCE [LARGE SCALE GENOMIC DNA]</scope>
    <source>
        <strain evidence="2 3">DSM 23424</strain>
    </source>
</reference>
<protein>
    <submittedName>
        <fullName evidence="2">CubicO group peptidase (Beta-lactamase class C family)</fullName>
    </submittedName>
</protein>
<accession>A0A3L9YGI2</accession>
<gene>
    <name evidence="2" type="ORF">BXY75_1923</name>
</gene>
<dbReference type="Gene3D" id="3.40.710.10">
    <property type="entry name" value="DD-peptidase/beta-lactamase superfamily"/>
    <property type="match status" value="1"/>
</dbReference>
<dbReference type="Proteomes" id="UP000271339">
    <property type="component" value="Unassembled WGS sequence"/>
</dbReference>
<comment type="caution">
    <text evidence="2">The sequence shown here is derived from an EMBL/GenBank/DDBJ whole genome shotgun (WGS) entry which is preliminary data.</text>
</comment>
<proteinExistence type="predicted"/>
<feature type="domain" description="Beta-lactamase-related" evidence="1">
    <location>
        <begin position="71"/>
        <end position="338"/>
    </location>
</feature>